<protein>
    <submittedName>
        <fullName evidence="1">Uncharacterized protein</fullName>
    </submittedName>
</protein>
<accession>A0A0S4V449</accession>
<reference evidence="1" key="1">
    <citation type="submission" date="2015-10" db="EMBL/GenBank/DDBJ databases">
        <authorList>
            <person name="Gilbert D.G."/>
        </authorList>
    </citation>
    <scope>NUCLEOTIDE SEQUENCE</scope>
    <source>
        <strain evidence="1">Phyl III-seqv23</strain>
    </source>
</reference>
<organism evidence="1">
    <name type="scientific">Ralstonia solanacearum</name>
    <name type="common">Pseudomonas solanacearum</name>
    <dbReference type="NCBI Taxonomy" id="305"/>
    <lineage>
        <taxon>Bacteria</taxon>
        <taxon>Pseudomonadati</taxon>
        <taxon>Pseudomonadota</taxon>
        <taxon>Betaproteobacteria</taxon>
        <taxon>Burkholderiales</taxon>
        <taxon>Burkholderiaceae</taxon>
        <taxon>Ralstonia</taxon>
        <taxon>Ralstonia solanacearum species complex</taxon>
    </lineage>
</organism>
<sequence length="125" mass="13449">MFQLIWLSGVAATALGIVFDMRRLRANHVGLPAAGWVFASACIGPVAGAAYLLQRRTARRALIDAAWELVGDANQPAHVRRERLIALERSGMLGAPIFRACLAVLDAEAAEPQHVMTEGDADRST</sequence>
<evidence type="ECO:0000313" key="1">
    <source>
        <dbReference type="EMBL" id="CUV28841.1"/>
    </source>
</evidence>
<gene>
    <name evidence="1" type="ORF">RUN1985_v1_280156</name>
</gene>
<name>A0A0S4V449_RALSL</name>
<proteinExistence type="predicted"/>
<dbReference type="EMBL" id="LN899824">
    <property type="protein sequence ID" value="CUV28841.1"/>
    <property type="molecule type" value="Genomic_DNA"/>
</dbReference>
<dbReference type="AlphaFoldDB" id="A0A0S4V449"/>